<proteinExistence type="predicted"/>
<reference evidence="2 3" key="1">
    <citation type="journal article" date="2019" name="Nat. Ecol. Evol.">
        <title>Megaphylogeny resolves global patterns of mushroom evolution.</title>
        <authorList>
            <person name="Varga T."/>
            <person name="Krizsan K."/>
            <person name="Foldi C."/>
            <person name="Dima B."/>
            <person name="Sanchez-Garcia M."/>
            <person name="Sanchez-Ramirez S."/>
            <person name="Szollosi G.J."/>
            <person name="Szarkandi J.G."/>
            <person name="Papp V."/>
            <person name="Albert L."/>
            <person name="Andreopoulos W."/>
            <person name="Angelini C."/>
            <person name="Antonin V."/>
            <person name="Barry K.W."/>
            <person name="Bougher N.L."/>
            <person name="Buchanan P."/>
            <person name="Buyck B."/>
            <person name="Bense V."/>
            <person name="Catcheside P."/>
            <person name="Chovatia M."/>
            <person name="Cooper J."/>
            <person name="Damon W."/>
            <person name="Desjardin D."/>
            <person name="Finy P."/>
            <person name="Geml J."/>
            <person name="Haridas S."/>
            <person name="Hughes K."/>
            <person name="Justo A."/>
            <person name="Karasinski D."/>
            <person name="Kautmanova I."/>
            <person name="Kiss B."/>
            <person name="Kocsube S."/>
            <person name="Kotiranta H."/>
            <person name="LaButti K.M."/>
            <person name="Lechner B.E."/>
            <person name="Liimatainen K."/>
            <person name="Lipzen A."/>
            <person name="Lukacs Z."/>
            <person name="Mihaltcheva S."/>
            <person name="Morgado L.N."/>
            <person name="Niskanen T."/>
            <person name="Noordeloos M.E."/>
            <person name="Ohm R.A."/>
            <person name="Ortiz-Santana B."/>
            <person name="Ovrebo C."/>
            <person name="Racz N."/>
            <person name="Riley R."/>
            <person name="Savchenko A."/>
            <person name="Shiryaev A."/>
            <person name="Soop K."/>
            <person name="Spirin V."/>
            <person name="Szebenyi C."/>
            <person name="Tomsovsky M."/>
            <person name="Tulloss R.E."/>
            <person name="Uehling J."/>
            <person name="Grigoriev I.V."/>
            <person name="Vagvolgyi C."/>
            <person name="Papp T."/>
            <person name="Martin F.M."/>
            <person name="Miettinen O."/>
            <person name="Hibbett D.S."/>
            <person name="Nagy L.G."/>
        </authorList>
    </citation>
    <scope>NUCLEOTIDE SEQUENCE [LARGE SCALE GENOMIC DNA]</scope>
    <source>
        <strain evidence="2 3">FP101781</strain>
    </source>
</reference>
<gene>
    <name evidence="2" type="ORF">FA13DRAFT_807383</name>
</gene>
<dbReference type="Proteomes" id="UP000298030">
    <property type="component" value="Unassembled WGS sequence"/>
</dbReference>
<comment type="caution">
    <text evidence="2">The sequence shown here is derived from an EMBL/GenBank/DDBJ whole genome shotgun (WGS) entry which is preliminary data.</text>
</comment>
<protein>
    <submittedName>
        <fullName evidence="2">Uncharacterized protein</fullName>
    </submittedName>
</protein>
<organism evidence="2 3">
    <name type="scientific">Coprinellus micaceus</name>
    <name type="common">Glistening ink-cap mushroom</name>
    <name type="synonym">Coprinus micaceus</name>
    <dbReference type="NCBI Taxonomy" id="71717"/>
    <lineage>
        <taxon>Eukaryota</taxon>
        <taxon>Fungi</taxon>
        <taxon>Dikarya</taxon>
        <taxon>Basidiomycota</taxon>
        <taxon>Agaricomycotina</taxon>
        <taxon>Agaricomycetes</taxon>
        <taxon>Agaricomycetidae</taxon>
        <taxon>Agaricales</taxon>
        <taxon>Agaricineae</taxon>
        <taxon>Psathyrellaceae</taxon>
        <taxon>Coprinellus</taxon>
    </lineage>
</organism>
<evidence type="ECO:0000256" key="1">
    <source>
        <dbReference type="SAM" id="MobiDB-lite"/>
    </source>
</evidence>
<keyword evidence="3" id="KW-1185">Reference proteome</keyword>
<dbReference type="EMBL" id="QPFP01000330">
    <property type="protein sequence ID" value="TEB16416.1"/>
    <property type="molecule type" value="Genomic_DNA"/>
</dbReference>
<evidence type="ECO:0000313" key="2">
    <source>
        <dbReference type="EMBL" id="TEB16416.1"/>
    </source>
</evidence>
<dbReference type="AlphaFoldDB" id="A0A4Y7S5X8"/>
<feature type="compositionally biased region" description="Basic residues" evidence="1">
    <location>
        <begin position="35"/>
        <end position="47"/>
    </location>
</feature>
<name>A0A4Y7S5X8_COPMI</name>
<evidence type="ECO:0000313" key="3">
    <source>
        <dbReference type="Proteomes" id="UP000298030"/>
    </source>
</evidence>
<sequence length="165" mass="18090">MRRATPSLYPRRRSAGDDVAIYRGRPTSIPGRVGARPRIRTPRRRSHSPLPSAPRLASAFPSFPSPLLLSPLASRHPLSHPIHLIYPSPTLPPRVPSTRSSRACFRSGMGSAFVGIAFSRAGRRGCGRVRTGGRSRVSGSVVLRSRRSVWEEERRVGFVGCGVMK</sequence>
<accession>A0A4Y7S5X8</accession>
<feature type="region of interest" description="Disordered" evidence="1">
    <location>
        <begin position="1"/>
        <end position="54"/>
    </location>
</feature>